<reference evidence="2" key="2">
    <citation type="submission" date="2015-01" db="EMBL/GenBank/DDBJ databases">
        <title>Evolutionary Origins and Diversification of the Mycorrhizal Mutualists.</title>
        <authorList>
            <consortium name="DOE Joint Genome Institute"/>
            <consortium name="Mycorrhizal Genomics Consortium"/>
            <person name="Kohler A."/>
            <person name="Kuo A."/>
            <person name="Nagy L.G."/>
            <person name="Floudas D."/>
            <person name="Copeland A."/>
            <person name="Barry K.W."/>
            <person name="Cichocki N."/>
            <person name="Veneault-Fourrey C."/>
            <person name="LaButti K."/>
            <person name="Lindquist E.A."/>
            <person name="Lipzen A."/>
            <person name="Lundell T."/>
            <person name="Morin E."/>
            <person name="Murat C."/>
            <person name="Riley R."/>
            <person name="Ohm R."/>
            <person name="Sun H."/>
            <person name="Tunlid A."/>
            <person name="Henrissat B."/>
            <person name="Grigoriev I.V."/>
            <person name="Hibbett D.S."/>
            <person name="Martin F."/>
        </authorList>
    </citation>
    <scope>NUCLEOTIDE SEQUENCE [LARGE SCALE GENOMIC DNA]</scope>
    <source>
        <strain evidence="2">ATCC 200175</strain>
    </source>
</reference>
<name>A0A0C9SSC0_PAXIN</name>
<dbReference type="Proteomes" id="UP000053647">
    <property type="component" value="Unassembled WGS sequence"/>
</dbReference>
<dbReference type="AlphaFoldDB" id="A0A0C9SSC0"/>
<gene>
    <name evidence="1" type="ORF">PAXINDRAFT_104172</name>
</gene>
<reference evidence="1 2" key="1">
    <citation type="submission" date="2014-06" db="EMBL/GenBank/DDBJ databases">
        <authorList>
            <consortium name="DOE Joint Genome Institute"/>
            <person name="Kuo A."/>
            <person name="Kohler A."/>
            <person name="Nagy L.G."/>
            <person name="Floudas D."/>
            <person name="Copeland A."/>
            <person name="Barry K.W."/>
            <person name="Cichocki N."/>
            <person name="Veneault-Fourrey C."/>
            <person name="LaButti K."/>
            <person name="Lindquist E.A."/>
            <person name="Lipzen A."/>
            <person name="Lundell T."/>
            <person name="Morin E."/>
            <person name="Murat C."/>
            <person name="Sun H."/>
            <person name="Tunlid A."/>
            <person name="Henrissat B."/>
            <person name="Grigoriev I.V."/>
            <person name="Hibbett D.S."/>
            <person name="Martin F."/>
            <person name="Nordberg H.P."/>
            <person name="Cantor M.N."/>
            <person name="Hua S.X."/>
        </authorList>
    </citation>
    <scope>NUCLEOTIDE SEQUENCE [LARGE SCALE GENOMIC DNA]</scope>
    <source>
        <strain evidence="1 2">ATCC 200175</strain>
    </source>
</reference>
<accession>A0A0C9SSC0</accession>
<dbReference type="EMBL" id="KN821812">
    <property type="protein sequence ID" value="KIJ04460.1"/>
    <property type="molecule type" value="Genomic_DNA"/>
</dbReference>
<sequence length="75" mass="8418">MLLSMISVREAPLPPTYVALGFLYVAHNSSTSLLESYTYRSIKTTKLVTSETTHREVYRILIFVDGIPRKIGAEA</sequence>
<protein>
    <submittedName>
        <fullName evidence="1">Uncharacterized protein</fullName>
    </submittedName>
</protein>
<evidence type="ECO:0000313" key="2">
    <source>
        <dbReference type="Proteomes" id="UP000053647"/>
    </source>
</evidence>
<dbReference type="HOGENOM" id="CLU_2671751_0_0_1"/>
<keyword evidence="2" id="KW-1185">Reference proteome</keyword>
<organism evidence="1 2">
    <name type="scientific">Paxillus involutus ATCC 200175</name>
    <dbReference type="NCBI Taxonomy" id="664439"/>
    <lineage>
        <taxon>Eukaryota</taxon>
        <taxon>Fungi</taxon>
        <taxon>Dikarya</taxon>
        <taxon>Basidiomycota</taxon>
        <taxon>Agaricomycotina</taxon>
        <taxon>Agaricomycetes</taxon>
        <taxon>Agaricomycetidae</taxon>
        <taxon>Boletales</taxon>
        <taxon>Paxilineae</taxon>
        <taxon>Paxillaceae</taxon>
        <taxon>Paxillus</taxon>
    </lineage>
</organism>
<evidence type="ECO:0000313" key="1">
    <source>
        <dbReference type="EMBL" id="KIJ04460.1"/>
    </source>
</evidence>
<proteinExistence type="predicted"/>